<dbReference type="EMBL" id="CACRST010000014">
    <property type="protein sequence ID" value="VYT06378.1"/>
    <property type="molecule type" value="Genomic_DNA"/>
</dbReference>
<evidence type="ECO:0008006" key="2">
    <source>
        <dbReference type="Google" id="ProtNLM"/>
    </source>
</evidence>
<protein>
    <recommendedName>
        <fullName evidence="2">DUF5105 domain-containing protein</fullName>
    </recommendedName>
</protein>
<sequence length="376" mass="41646">MKIAKGLIPFLLLIFAVSMVIGCSHTDKTDVKGVITNELDLLKNLDSDTAQKYISHTELFPDATEKTELSKEVEEVFSLFFQDFDYRILGIHAGKDKKEATASLELTTIDAKALARDYVASHLTNAILTAADTASKNTEESSSSLEERYLILNELLKENKYETVKTKCTLTLVDTGTDQKEWEIQRTHDLENSLVGGLITYLSDSDLLTPEETLTVYLNTLKTMNLDQMSNYLGLESLLSTSDDAKNAIAAALVDRMHKTFDFKITGSDISGYQATVEADITTFDSNAILSDYQKELEEYLSSPDAVIDGAQKRYNHSLELLLKNIENNDGTLTHPSVFYLANDGASWKLRDDGQAIGIGIFGDLSTTPVSDEEES</sequence>
<reference evidence="1" key="1">
    <citation type="submission" date="2019-11" db="EMBL/GenBank/DDBJ databases">
        <authorList>
            <person name="Feng L."/>
        </authorList>
    </citation>
    <scope>NUCLEOTIDE SEQUENCE</scope>
    <source>
        <strain evidence="1">BgluceraseaLFYP119</strain>
    </source>
</reference>
<accession>A0A6N2TLE2</accession>
<dbReference type="RefSeq" id="WP_156353981.1">
    <property type="nucleotide sequence ID" value="NZ_CACRST010000014.1"/>
</dbReference>
<organism evidence="1">
    <name type="scientific">Blautia glucerasea</name>
    <dbReference type="NCBI Taxonomy" id="536633"/>
    <lineage>
        <taxon>Bacteria</taxon>
        <taxon>Bacillati</taxon>
        <taxon>Bacillota</taxon>
        <taxon>Clostridia</taxon>
        <taxon>Lachnospirales</taxon>
        <taxon>Lachnospiraceae</taxon>
        <taxon>Blautia</taxon>
    </lineage>
</organism>
<dbReference type="PROSITE" id="PS51257">
    <property type="entry name" value="PROKAR_LIPOPROTEIN"/>
    <property type="match status" value="1"/>
</dbReference>
<proteinExistence type="predicted"/>
<evidence type="ECO:0000313" key="1">
    <source>
        <dbReference type="EMBL" id="VYT06378.1"/>
    </source>
</evidence>
<name>A0A6N2TLE2_9FIRM</name>
<gene>
    <name evidence="1" type="ORF">BGLFYP119_01658</name>
</gene>
<dbReference type="AlphaFoldDB" id="A0A6N2TLE2"/>